<sequence length="186" mass="20185">MGARTALVLALGASALGGLVACDNGPSAVAQKQAAGTQMASESTAAPARERSEGARVDHREDPVRLVDGKPVWAASRRYSADESARRAFDRNGEAFGARSMDQYIKKAHAFVEHPPAGTETLTRANGDMLFYDAKANVFAVANRDGAPRTMFKPDEGAAYWQEQKDREARRQTARSERRSSRDDEA</sequence>
<evidence type="ECO:0000313" key="4">
    <source>
        <dbReference type="Proteomes" id="UP000249725"/>
    </source>
</evidence>
<organism evidence="3 4">
    <name type="scientific">Phenylobacterium deserti</name>
    <dbReference type="NCBI Taxonomy" id="1914756"/>
    <lineage>
        <taxon>Bacteria</taxon>
        <taxon>Pseudomonadati</taxon>
        <taxon>Pseudomonadota</taxon>
        <taxon>Alphaproteobacteria</taxon>
        <taxon>Caulobacterales</taxon>
        <taxon>Caulobacteraceae</taxon>
        <taxon>Phenylobacterium</taxon>
    </lineage>
</organism>
<name>A0A328AVM5_9CAUL</name>
<feature type="region of interest" description="Disordered" evidence="1">
    <location>
        <begin position="33"/>
        <end position="59"/>
    </location>
</feature>
<proteinExistence type="predicted"/>
<feature type="region of interest" description="Disordered" evidence="1">
    <location>
        <begin position="150"/>
        <end position="186"/>
    </location>
</feature>
<accession>A0A328AVM5</accession>
<evidence type="ECO:0000256" key="2">
    <source>
        <dbReference type="SAM" id="SignalP"/>
    </source>
</evidence>
<reference evidence="4" key="1">
    <citation type="submission" date="2018-05" db="EMBL/GenBank/DDBJ databases">
        <authorList>
            <person name="Li X."/>
        </authorList>
    </citation>
    <scope>NUCLEOTIDE SEQUENCE [LARGE SCALE GENOMIC DNA]</scope>
    <source>
        <strain evidence="4">YIM 73061</strain>
    </source>
</reference>
<dbReference type="OrthoDB" id="9813146at2"/>
<keyword evidence="2" id="KW-0732">Signal</keyword>
<dbReference type="AlphaFoldDB" id="A0A328AVM5"/>
<evidence type="ECO:0000256" key="1">
    <source>
        <dbReference type="SAM" id="MobiDB-lite"/>
    </source>
</evidence>
<keyword evidence="4" id="KW-1185">Reference proteome</keyword>
<protein>
    <recommendedName>
        <fullName evidence="5">S-type pyocin family protein</fullName>
    </recommendedName>
</protein>
<feature type="signal peptide" evidence="2">
    <location>
        <begin position="1"/>
        <end position="21"/>
    </location>
</feature>
<evidence type="ECO:0008006" key="5">
    <source>
        <dbReference type="Google" id="ProtNLM"/>
    </source>
</evidence>
<gene>
    <name evidence="3" type="ORF">DJ018_04345</name>
</gene>
<evidence type="ECO:0000313" key="3">
    <source>
        <dbReference type="EMBL" id="RAK58221.1"/>
    </source>
</evidence>
<feature type="compositionally biased region" description="Polar residues" evidence="1">
    <location>
        <begin position="34"/>
        <end position="44"/>
    </location>
</feature>
<feature type="compositionally biased region" description="Basic and acidic residues" evidence="1">
    <location>
        <begin position="48"/>
        <end position="59"/>
    </location>
</feature>
<feature type="compositionally biased region" description="Basic and acidic residues" evidence="1">
    <location>
        <begin position="163"/>
        <end position="186"/>
    </location>
</feature>
<dbReference type="PROSITE" id="PS51257">
    <property type="entry name" value="PROKAR_LIPOPROTEIN"/>
    <property type="match status" value="1"/>
</dbReference>
<comment type="caution">
    <text evidence="3">The sequence shown here is derived from an EMBL/GenBank/DDBJ whole genome shotgun (WGS) entry which is preliminary data.</text>
</comment>
<dbReference type="Proteomes" id="UP000249725">
    <property type="component" value="Unassembled WGS sequence"/>
</dbReference>
<dbReference type="EMBL" id="QFYR01000001">
    <property type="protein sequence ID" value="RAK58221.1"/>
    <property type="molecule type" value="Genomic_DNA"/>
</dbReference>
<feature type="chain" id="PRO_5016364695" description="S-type pyocin family protein" evidence="2">
    <location>
        <begin position="22"/>
        <end position="186"/>
    </location>
</feature>